<protein>
    <submittedName>
        <fullName evidence="2">Uncharacterized protein</fullName>
    </submittedName>
</protein>
<comment type="caution">
    <text evidence="2">The sequence shown here is derived from an EMBL/GenBank/DDBJ whole genome shotgun (WGS) entry which is preliminary data.</text>
</comment>
<feature type="transmembrane region" description="Helical" evidence="1">
    <location>
        <begin position="30"/>
        <end position="48"/>
    </location>
</feature>
<feature type="transmembrane region" description="Helical" evidence="1">
    <location>
        <begin position="7"/>
        <end position="24"/>
    </location>
</feature>
<evidence type="ECO:0000313" key="3">
    <source>
        <dbReference type="Proteomes" id="UP000287330"/>
    </source>
</evidence>
<accession>A0A432XFF7</accession>
<keyword evidence="1" id="KW-1133">Transmembrane helix</keyword>
<keyword evidence="1" id="KW-0812">Transmembrane</keyword>
<dbReference type="EMBL" id="PIPV01000028">
    <property type="protein sequence ID" value="RUO47390.1"/>
    <property type="molecule type" value="Genomic_DNA"/>
</dbReference>
<gene>
    <name evidence="2" type="ORF">CWE25_13355</name>
</gene>
<organism evidence="2 3">
    <name type="scientific">Idiomarina fontislapidosi</name>
    <dbReference type="NCBI Taxonomy" id="263723"/>
    <lineage>
        <taxon>Bacteria</taxon>
        <taxon>Pseudomonadati</taxon>
        <taxon>Pseudomonadota</taxon>
        <taxon>Gammaproteobacteria</taxon>
        <taxon>Alteromonadales</taxon>
        <taxon>Idiomarinaceae</taxon>
        <taxon>Idiomarina</taxon>
    </lineage>
</organism>
<keyword evidence="3" id="KW-1185">Reference proteome</keyword>
<dbReference type="SUPFAM" id="SSF57783">
    <property type="entry name" value="Zinc beta-ribbon"/>
    <property type="match status" value="1"/>
</dbReference>
<reference evidence="3" key="1">
    <citation type="journal article" date="2018" name="Front. Microbiol.">
        <title>Genome-Based Analysis Reveals the Taxonomy and Diversity of the Family Idiomarinaceae.</title>
        <authorList>
            <person name="Liu Y."/>
            <person name="Lai Q."/>
            <person name="Shao Z."/>
        </authorList>
    </citation>
    <scope>NUCLEOTIDE SEQUENCE [LARGE SCALE GENOMIC DNA]</scope>
    <source>
        <strain evidence="3">F23</strain>
    </source>
</reference>
<proteinExistence type="predicted"/>
<keyword evidence="1" id="KW-0472">Membrane</keyword>
<name>A0A432XFF7_9GAMM</name>
<sequence length="89" mass="10160">MKKHAKFRSVLAAFIICIIGFNFISISGDFFLNSFYILSVVTAVILTIKSINYTCPNCEKNQVIRSFLSYRMPKEKCYSCGSLIDEKDD</sequence>
<dbReference type="AlphaFoldDB" id="A0A432XFF7"/>
<dbReference type="OrthoDB" id="6314422at2"/>
<dbReference type="Proteomes" id="UP000287330">
    <property type="component" value="Unassembled WGS sequence"/>
</dbReference>
<evidence type="ECO:0000256" key="1">
    <source>
        <dbReference type="SAM" id="Phobius"/>
    </source>
</evidence>
<evidence type="ECO:0000313" key="2">
    <source>
        <dbReference type="EMBL" id="RUO47390.1"/>
    </source>
</evidence>